<dbReference type="PANTHER" id="PTHR34501">
    <property type="entry name" value="PROTEIN YDDL-RELATED"/>
    <property type="match status" value="1"/>
</dbReference>
<dbReference type="InterPro" id="IPR023614">
    <property type="entry name" value="Porin_dom_sf"/>
</dbReference>
<dbReference type="CDD" id="cd00342">
    <property type="entry name" value="gram_neg_porins"/>
    <property type="match status" value="1"/>
</dbReference>
<comment type="subunit">
    <text evidence="2">Homotrimer.</text>
</comment>
<keyword evidence="7" id="KW-0406">Ion transport</keyword>
<evidence type="ECO:0000256" key="5">
    <source>
        <dbReference type="ARBA" id="ARBA00022692"/>
    </source>
</evidence>
<evidence type="ECO:0000256" key="6">
    <source>
        <dbReference type="ARBA" id="ARBA00022729"/>
    </source>
</evidence>
<dbReference type="Gene3D" id="2.40.160.10">
    <property type="entry name" value="Porin"/>
    <property type="match status" value="1"/>
</dbReference>
<comment type="subcellular location">
    <subcellularLocation>
        <location evidence="1">Cell outer membrane</location>
        <topology evidence="1">Multi-pass membrane protein</topology>
    </subcellularLocation>
</comment>
<feature type="signal peptide" evidence="11">
    <location>
        <begin position="1"/>
        <end position="23"/>
    </location>
</feature>
<proteinExistence type="predicted"/>
<evidence type="ECO:0000313" key="13">
    <source>
        <dbReference type="EMBL" id="SHI25004.1"/>
    </source>
</evidence>
<evidence type="ECO:0000256" key="7">
    <source>
        <dbReference type="ARBA" id="ARBA00023065"/>
    </source>
</evidence>
<dbReference type="GO" id="GO:0046930">
    <property type="term" value="C:pore complex"/>
    <property type="evidence" value="ECO:0007669"/>
    <property type="project" value="UniProtKB-KW"/>
</dbReference>
<protein>
    <submittedName>
        <fullName evidence="13">Outer membrane protein (Porin)</fullName>
    </submittedName>
</protein>
<keyword evidence="3" id="KW-0813">Transport</keyword>
<keyword evidence="10" id="KW-0998">Cell outer membrane</keyword>
<keyword evidence="5" id="KW-0812">Transmembrane</keyword>
<evidence type="ECO:0000256" key="11">
    <source>
        <dbReference type="SAM" id="SignalP"/>
    </source>
</evidence>
<organism evidence="13 14">
    <name type="scientific">Ferrimonas marina</name>
    <dbReference type="NCBI Taxonomy" id="299255"/>
    <lineage>
        <taxon>Bacteria</taxon>
        <taxon>Pseudomonadati</taxon>
        <taxon>Pseudomonadota</taxon>
        <taxon>Gammaproteobacteria</taxon>
        <taxon>Alteromonadales</taxon>
        <taxon>Ferrimonadaceae</taxon>
        <taxon>Ferrimonas</taxon>
    </lineage>
</organism>
<keyword evidence="8" id="KW-0626">Porin</keyword>
<dbReference type="GO" id="GO:0006811">
    <property type="term" value="P:monoatomic ion transport"/>
    <property type="evidence" value="ECO:0007669"/>
    <property type="project" value="UniProtKB-KW"/>
</dbReference>
<dbReference type="OrthoDB" id="6251156at2"/>
<evidence type="ECO:0000259" key="12">
    <source>
        <dbReference type="Pfam" id="PF13609"/>
    </source>
</evidence>
<dbReference type="InterPro" id="IPR050298">
    <property type="entry name" value="Gram-neg_bact_OMP"/>
</dbReference>
<keyword evidence="6 11" id="KW-0732">Signal</keyword>
<evidence type="ECO:0000313" key="14">
    <source>
        <dbReference type="Proteomes" id="UP000184268"/>
    </source>
</evidence>
<evidence type="ECO:0000256" key="3">
    <source>
        <dbReference type="ARBA" id="ARBA00022448"/>
    </source>
</evidence>
<name>A0A1M5ZLE1_9GAMM</name>
<keyword evidence="14" id="KW-1185">Reference proteome</keyword>
<feature type="domain" description="Porin" evidence="12">
    <location>
        <begin position="12"/>
        <end position="321"/>
    </location>
</feature>
<dbReference type="AlphaFoldDB" id="A0A1M5ZLE1"/>
<dbReference type="PANTHER" id="PTHR34501:SF9">
    <property type="entry name" value="MAJOR OUTER MEMBRANE PROTEIN P.IA"/>
    <property type="match status" value="1"/>
</dbReference>
<sequence length="340" mass="36271">MKARLSAIAVATLVAGMTAPAFAETPVFYGDFNMSLTNADKGLVTNPGMNDGFGLENNFTNIGVKGTHDIGAGLNVVYKAEVGVNGEDQSNGSNPFNSRNTYFGLGGNFGEVVFGRNDTVFKSSEGSVDAFGNLNADLDRLFVGQDRLGDSITFKSASIAGFNINATYVLEDDFYGGSDAAELNDGNNYAIAASFGDRGMGKTPYYVAVSYADGLNGLEALRVVGTYKLGDLKLGAMFQDSEKGDLDGTGYLVSAQYRIGDWNIKGQFGYDDSGLGKFAQAAYDDQMGEGAEVTNYSIGAEYTLTKAAYIYGHYTYLDASHDVEGDVDDNMVTVGLRYRF</sequence>
<dbReference type="Proteomes" id="UP000184268">
    <property type="component" value="Unassembled WGS sequence"/>
</dbReference>
<dbReference type="GO" id="GO:0009279">
    <property type="term" value="C:cell outer membrane"/>
    <property type="evidence" value="ECO:0007669"/>
    <property type="project" value="UniProtKB-SubCell"/>
</dbReference>
<evidence type="ECO:0000256" key="9">
    <source>
        <dbReference type="ARBA" id="ARBA00023136"/>
    </source>
</evidence>
<evidence type="ECO:0000256" key="8">
    <source>
        <dbReference type="ARBA" id="ARBA00023114"/>
    </source>
</evidence>
<dbReference type="InterPro" id="IPR033900">
    <property type="entry name" value="Gram_neg_porin_domain"/>
</dbReference>
<evidence type="ECO:0000256" key="1">
    <source>
        <dbReference type="ARBA" id="ARBA00004571"/>
    </source>
</evidence>
<dbReference type="GO" id="GO:0015288">
    <property type="term" value="F:porin activity"/>
    <property type="evidence" value="ECO:0007669"/>
    <property type="project" value="UniProtKB-KW"/>
</dbReference>
<evidence type="ECO:0000256" key="2">
    <source>
        <dbReference type="ARBA" id="ARBA00011233"/>
    </source>
</evidence>
<gene>
    <name evidence="13" type="ORF">SAMN02745129_0410</name>
</gene>
<dbReference type="SUPFAM" id="SSF56935">
    <property type="entry name" value="Porins"/>
    <property type="match status" value="1"/>
</dbReference>
<evidence type="ECO:0000256" key="10">
    <source>
        <dbReference type="ARBA" id="ARBA00023237"/>
    </source>
</evidence>
<dbReference type="RefSeq" id="WP_067665370.1">
    <property type="nucleotide sequence ID" value="NZ_FQXG01000013.1"/>
</dbReference>
<feature type="chain" id="PRO_5009915467" evidence="11">
    <location>
        <begin position="24"/>
        <end position="340"/>
    </location>
</feature>
<dbReference type="Pfam" id="PF13609">
    <property type="entry name" value="Porin_4"/>
    <property type="match status" value="1"/>
</dbReference>
<accession>A0A1M5ZLE1</accession>
<reference evidence="13 14" key="1">
    <citation type="submission" date="2016-11" db="EMBL/GenBank/DDBJ databases">
        <authorList>
            <person name="Jaros S."/>
            <person name="Januszkiewicz K."/>
            <person name="Wedrychowicz H."/>
        </authorList>
    </citation>
    <scope>NUCLEOTIDE SEQUENCE [LARGE SCALE GENOMIC DNA]</scope>
    <source>
        <strain evidence="13 14">DSM 16917</strain>
    </source>
</reference>
<evidence type="ECO:0000256" key="4">
    <source>
        <dbReference type="ARBA" id="ARBA00022452"/>
    </source>
</evidence>
<keyword evidence="9" id="KW-0472">Membrane</keyword>
<dbReference type="STRING" id="299255.SAMN02745129_0410"/>
<dbReference type="EMBL" id="FQXG01000013">
    <property type="protein sequence ID" value="SHI25004.1"/>
    <property type="molecule type" value="Genomic_DNA"/>
</dbReference>
<keyword evidence="4" id="KW-1134">Transmembrane beta strand</keyword>